<keyword evidence="6" id="KW-0206">Cytoskeleton</keyword>
<dbReference type="InterPro" id="IPR036961">
    <property type="entry name" value="Kinesin_motor_dom_sf"/>
</dbReference>
<organism evidence="11 12">
    <name type="scientific">Albula glossodonta</name>
    <name type="common">roundjaw bonefish</name>
    <dbReference type="NCBI Taxonomy" id="121402"/>
    <lineage>
        <taxon>Eukaryota</taxon>
        <taxon>Metazoa</taxon>
        <taxon>Chordata</taxon>
        <taxon>Craniata</taxon>
        <taxon>Vertebrata</taxon>
        <taxon>Euteleostomi</taxon>
        <taxon>Actinopterygii</taxon>
        <taxon>Neopterygii</taxon>
        <taxon>Teleostei</taxon>
        <taxon>Albuliformes</taxon>
        <taxon>Albulidae</taxon>
        <taxon>Albula</taxon>
    </lineage>
</organism>
<dbReference type="PROSITE" id="PS50067">
    <property type="entry name" value="KINESIN_MOTOR_2"/>
    <property type="match status" value="1"/>
</dbReference>
<feature type="binding site" evidence="7">
    <location>
        <begin position="92"/>
        <end position="99"/>
    </location>
    <ligand>
        <name>ATP</name>
        <dbReference type="ChEBI" id="CHEBI:30616"/>
    </ligand>
</feature>
<dbReference type="GO" id="GO:0005524">
    <property type="term" value="F:ATP binding"/>
    <property type="evidence" value="ECO:0007669"/>
    <property type="project" value="UniProtKB-UniRule"/>
</dbReference>
<dbReference type="Gene3D" id="3.40.850.10">
    <property type="entry name" value="Kinesin motor domain"/>
    <property type="match status" value="1"/>
</dbReference>
<keyword evidence="2 7" id="KW-0547">Nucleotide-binding</keyword>
<dbReference type="InterPro" id="IPR027640">
    <property type="entry name" value="Kinesin-like_fam"/>
</dbReference>
<feature type="domain" description="Kinesin motor" evidence="10">
    <location>
        <begin position="6"/>
        <end position="162"/>
    </location>
</feature>
<feature type="region of interest" description="Disordered" evidence="9">
    <location>
        <begin position="734"/>
        <end position="753"/>
    </location>
</feature>
<comment type="subcellular location">
    <subcellularLocation>
        <location evidence="1">Cytoplasm</location>
        <location evidence="1">Cytoskeleton</location>
    </subcellularLocation>
</comment>
<evidence type="ECO:0000256" key="7">
    <source>
        <dbReference type="PROSITE-ProRule" id="PRU00283"/>
    </source>
</evidence>
<comment type="caution">
    <text evidence="11">The sequence shown here is derived from an EMBL/GenBank/DDBJ whole genome shotgun (WGS) entry which is preliminary data.</text>
</comment>
<dbReference type="InterPro" id="IPR027417">
    <property type="entry name" value="P-loop_NTPase"/>
</dbReference>
<feature type="region of interest" description="Disordered" evidence="9">
    <location>
        <begin position="1696"/>
        <end position="1724"/>
    </location>
</feature>
<dbReference type="GO" id="GO:0003777">
    <property type="term" value="F:microtubule motor activity"/>
    <property type="evidence" value="ECO:0007669"/>
    <property type="project" value="InterPro"/>
</dbReference>
<proteinExistence type="inferred from homology"/>
<feature type="compositionally biased region" description="Basic and acidic residues" evidence="9">
    <location>
        <begin position="350"/>
        <end position="361"/>
    </location>
</feature>
<evidence type="ECO:0000313" key="11">
    <source>
        <dbReference type="EMBL" id="KAG9354817.1"/>
    </source>
</evidence>
<feature type="region of interest" description="Disordered" evidence="9">
    <location>
        <begin position="350"/>
        <end position="370"/>
    </location>
</feature>
<feature type="coiled-coil region" evidence="8">
    <location>
        <begin position="1522"/>
        <end position="1570"/>
    </location>
</feature>
<name>A0A8T2PTR4_9TELE</name>
<dbReference type="SMART" id="SM00129">
    <property type="entry name" value="KISc"/>
    <property type="match status" value="1"/>
</dbReference>
<evidence type="ECO:0000259" key="10">
    <source>
        <dbReference type="PROSITE" id="PS50067"/>
    </source>
</evidence>
<evidence type="ECO:0000256" key="4">
    <source>
        <dbReference type="ARBA" id="ARBA00023054"/>
    </source>
</evidence>
<dbReference type="PANTHER" id="PTHR47968:SF75">
    <property type="entry name" value="CENTROMERE-ASSOCIATED PROTEIN E"/>
    <property type="match status" value="1"/>
</dbReference>
<dbReference type="Pfam" id="PF00225">
    <property type="entry name" value="Kinesin"/>
    <property type="match status" value="1"/>
</dbReference>
<gene>
    <name evidence="11" type="ORF">JZ751_001530</name>
</gene>
<dbReference type="InterPro" id="IPR001752">
    <property type="entry name" value="Kinesin_motor_dom"/>
</dbReference>
<keyword evidence="4 8" id="KW-0175">Coiled coil</keyword>
<feature type="region of interest" description="Disordered" evidence="9">
    <location>
        <begin position="1132"/>
        <end position="1151"/>
    </location>
</feature>
<evidence type="ECO:0000256" key="5">
    <source>
        <dbReference type="ARBA" id="ARBA00023175"/>
    </source>
</evidence>
<reference evidence="11" key="1">
    <citation type="thesis" date="2021" institute="BYU ScholarsArchive" country="Provo, UT, USA">
        <title>Applications of and Algorithms for Genome Assembly and Genomic Analyses with an Emphasis on Marine Teleosts.</title>
        <authorList>
            <person name="Pickett B.D."/>
        </authorList>
    </citation>
    <scope>NUCLEOTIDE SEQUENCE</scope>
    <source>
        <strain evidence="11">HI-2016</strain>
    </source>
</reference>
<dbReference type="PANTHER" id="PTHR47968">
    <property type="entry name" value="CENTROMERE PROTEIN E"/>
    <property type="match status" value="1"/>
</dbReference>
<protein>
    <recommendedName>
        <fullName evidence="10">Kinesin motor domain-containing protein</fullName>
    </recommendedName>
</protein>
<keyword evidence="12" id="KW-1185">Reference proteome</keyword>
<keyword evidence="3 7" id="KW-0067">ATP-binding</keyword>
<evidence type="ECO:0000313" key="12">
    <source>
        <dbReference type="Proteomes" id="UP000824540"/>
    </source>
</evidence>
<keyword evidence="6" id="KW-0963">Cytoplasm</keyword>
<evidence type="ECO:0000256" key="6">
    <source>
        <dbReference type="ARBA" id="ARBA00023212"/>
    </source>
</evidence>
<dbReference type="GO" id="GO:0008017">
    <property type="term" value="F:microtubule binding"/>
    <property type="evidence" value="ECO:0007669"/>
    <property type="project" value="InterPro"/>
</dbReference>
<evidence type="ECO:0000256" key="8">
    <source>
        <dbReference type="SAM" id="Coils"/>
    </source>
</evidence>
<sequence>MTEESAVKVCVRVRPLIQREEASVENAEPVPLYWKADKQTVHQVDDGNITKSFSFDRVFSAEESTNQLYQDIAKPLVVSAVEGYNGTIFAYGQTSSGKTFTMMGNSRIPGVIPLAMEDVFQTIKNCPKKEFLLRVSYMEIYNETVTDLLCDSWKRKPLEIREGNYFASAAKRMKNDPHVTEVSDDGALLRRYRNEIVDLKRRLQEVSSVTQTTATEKEVLAQLLQEKDQLQREQQDRIRNLTKIIVTSSNFVAAEKKIPKRRVTWGGKLLRTVQLDSFHTGDAEFGPSEPLVKKRKAELEFASPGRLSELSDKVASLELQLQMEMQQKQEAEEMNASLAKRVAELEKHLDVNTQESSKDLQEESSMTEDYERMKTEVMTLSSRLEAEKSRFKKMQADLQRELQVAFEENTKLTTLLDGKVPKNLIDSIELERTVSGLKKAVEMHQEQENSLQTKVEELEALKELPAQVEKLQKQICDLRDELCAAQAEKECLVSAQVGSDAEIKRLTDEVELAQGQLANVQAKLADAEMREDHLSQQHSDITKQFEALESQLEHHTAEKNQLLKTLEELSLNTAQRPEEEWEKLHSHMTSLTEERDQLQQILEGVREERSQLKSELQVNEEEMVQIQEELRQQQNLNSELQALRGSEQAEHQQQIQQLAEELEAVKEEKIKLTSDLQENTEMATETQRLLNSIQEELKQQQELNSDLKTQSSEMENRLEQQVKQLNEELQLVRSERDALQSERADTAQRPEEEWEKLHSHMTSLTEERDQLQQILEGVREERSQLKSELQEHEEMVREKLRQEQHLNMEQVNLQDEGQAELQQQIQQLGEELDGLKKENSQLKCDMQENVEMMIENQEELRIAQEKIRKQQQVIQGMKNEISDLESKQVTGNQDEGNLSVLESLQNQIKQLNEELQLVRSERDALQSERAETAQRPEEEWEKLHSHMTSLTEERDQLQQILEGVREERSQLKSVLQENEEESAERQAELISAQEELQVQQKLNSDLQAQISEKEAQLQEQMVQVQEELRQQQNLNSELQALRGSEQTEHQQQIQLLAEELEAVKEEKIKLTSDLQENTEMATETQRLLNSIQEELKQQQELNSDLKTQSSEMENRLEQQVKQLNEELQLVRSERDALQSERADTAQKPEEEWEKLHSHMTSLTEERDQLQQIVESVREERSQLKRNLQESEEMVRELTEVLEGVRKESRMKAELEEASRESLSEANKAISSLREQISDLERKSISTGQRRQRLCVRLEESEQQLQDVFEKCKQFADNGVGTSKSLPQSLKDASLVQNELAFRILGSIPRPLRKLYVDLRKSTDDINDLLWRIPRGSAHVAKLHSQQLEAQVLHDMACFEESRMQDLLILAAQHPGDALAMTRVDLQEAWDQRLSDLLGKRELKMQEMNRILADLEEVVTKCVATVSEELPEQERTNEELRALISAPSLDLKAVENLLEREQTRRSVVVKSKKSVFLTLQEKHVNMGRDLEAFKAQASQQLKEERSKSLTLLQKRESGPAKSEADLLQKMQELLLRIQQSEEDFKTMQVRTTELEEALVRAENKVSSHKEATQLLQTELQDTCAQLKERDDSIQSLQDKLEKMTVLLGHKEEALRKLKEALREAQQQGDRSFMEEPIHSKVVVTTGGRTVQSTVLMEKNRLDEEVKQLEKKTANLESLVSSQQLEISKWKARATKLKENKREGLKSETPLSPRTPTKRRRADTEGLILDSPKSKFFDAHSISESMSINCPKQFFDNSNLGTVPDLGTEVAVEDKNAEWWPMTPTQSDNCKTQ</sequence>
<dbReference type="OrthoDB" id="21525at2759"/>
<evidence type="ECO:0000256" key="3">
    <source>
        <dbReference type="ARBA" id="ARBA00022840"/>
    </source>
</evidence>
<feature type="coiled-coil region" evidence="8">
    <location>
        <begin position="189"/>
        <end position="240"/>
    </location>
</feature>
<accession>A0A8T2PTR4</accession>
<evidence type="ECO:0000256" key="1">
    <source>
        <dbReference type="ARBA" id="ARBA00004245"/>
    </source>
</evidence>
<evidence type="ECO:0000256" key="2">
    <source>
        <dbReference type="ARBA" id="ARBA00022741"/>
    </source>
</evidence>
<comment type="similarity">
    <text evidence="7">Belongs to the TRAFAC class myosin-kinesin ATPase superfamily. Kinesin family.</text>
</comment>
<keyword evidence="5 7" id="KW-0505">Motor protein</keyword>
<dbReference type="EMBL" id="JAFBMS010000002">
    <property type="protein sequence ID" value="KAG9354817.1"/>
    <property type="molecule type" value="Genomic_DNA"/>
</dbReference>
<dbReference type="GO" id="GO:0000278">
    <property type="term" value="P:mitotic cell cycle"/>
    <property type="evidence" value="ECO:0007669"/>
    <property type="project" value="TreeGrafter"/>
</dbReference>
<dbReference type="GO" id="GO:0005874">
    <property type="term" value="C:microtubule"/>
    <property type="evidence" value="ECO:0007669"/>
    <property type="project" value="TreeGrafter"/>
</dbReference>
<evidence type="ECO:0000256" key="9">
    <source>
        <dbReference type="SAM" id="MobiDB-lite"/>
    </source>
</evidence>
<dbReference type="GO" id="GO:0007018">
    <property type="term" value="P:microtubule-based movement"/>
    <property type="evidence" value="ECO:0007669"/>
    <property type="project" value="InterPro"/>
</dbReference>
<dbReference type="SUPFAM" id="SSF52540">
    <property type="entry name" value="P-loop containing nucleoside triphosphate hydrolases"/>
    <property type="match status" value="1"/>
</dbReference>
<dbReference type="Gene3D" id="1.10.287.1490">
    <property type="match status" value="1"/>
</dbReference>
<dbReference type="Proteomes" id="UP000824540">
    <property type="component" value="Unassembled WGS sequence"/>
</dbReference>